<evidence type="ECO:0000256" key="1">
    <source>
        <dbReference type="SAM" id="MobiDB-lite"/>
    </source>
</evidence>
<evidence type="ECO:0000313" key="4">
    <source>
        <dbReference type="Proteomes" id="UP000177306"/>
    </source>
</evidence>
<gene>
    <name evidence="3" type="ORF">A3A38_04830</name>
</gene>
<feature type="chain" id="PRO_5009524193" description="DUF4468 domain-containing protein" evidence="2">
    <location>
        <begin position="23"/>
        <end position="341"/>
    </location>
</feature>
<name>A0A1F6EHN0_9BACT</name>
<feature type="compositionally biased region" description="Gly residues" evidence="1">
    <location>
        <begin position="47"/>
        <end position="59"/>
    </location>
</feature>
<feature type="signal peptide" evidence="2">
    <location>
        <begin position="1"/>
        <end position="22"/>
    </location>
</feature>
<feature type="compositionally biased region" description="Gly residues" evidence="1">
    <location>
        <begin position="88"/>
        <end position="98"/>
    </location>
</feature>
<feature type="region of interest" description="Disordered" evidence="1">
    <location>
        <begin position="35"/>
        <end position="121"/>
    </location>
</feature>
<proteinExistence type="predicted"/>
<reference evidence="3 4" key="1">
    <citation type="journal article" date="2016" name="Nat. Commun.">
        <title>Thousands of microbial genomes shed light on interconnected biogeochemical processes in an aquifer system.</title>
        <authorList>
            <person name="Anantharaman K."/>
            <person name="Brown C.T."/>
            <person name="Hug L.A."/>
            <person name="Sharon I."/>
            <person name="Castelle C.J."/>
            <person name="Probst A.J."/>
            <person name="Thomas B.C."/>
            <person name="Singh A."/>
            <person name="Wilkins M.J."/>
            <person name="Karaoz U."/>
            <person name="Brodie E.L."/>
            <person name="Williams K.H."/>
            <person name="Hubbard S.S."/>
            <person name="Banfield J.F."/>
        </authorList>
    </citation>
    <scope>NUCLEOTIDE SEQUENCE [LARGE SCALE GENOMIC DNA]</scope>
</reference>
<protein>
    <recommendedName>
        <fullName evidence="5">DUF4468 domain-containing protein</fullName>
    </recommendedName>
</protein>
<evidence type="ECO:0000256" key="2">
    <source>
        <dbReference type="SAM" id="SignalP"/>
    </source>
</evidence>
<organism evidence="3 4">
    <name type="scientific">Candidatus Kaiserbacteria bacterium RIFCSPLOWO2_01_FULL_53_17</name>
    <dbReference type="NCBI Taxonomy" id="1798511"/>
    <lineage>
        <taxon>Bacteria</taxon>
        <taxon>Candidatus Kaiseribacteriota</taxon>
    </lineage>
</organism>
<comment type="caution">
    <text evidence="3">The sequence shown here is derived from an EMBL/GenBank/DDBJ whole genome shotgun (WGS) entry which is preliminary data.</text>
</comment>
<accession>A0A1F6EHN0</accession>
<dbReference type="Proteomes" id="UP000177306">
    <property type="component" value="Unassembled WGS sequence"/>
</dbReference>
<feature type="compositionally biased region" description="Low complexity" evidence="1">
    <location>
        <begin position="99"/>
        <end position="109"/>
    </location>
</feature>
<evidence type="ECO:0008006" key="5">
    <source>
        <dbReference type="Google" id="ProtNLM"/>
    </source>
</evidence>
<dbReference type="EMBL" id="MFLY01000010">
    <property type="protein sequence ID" value="OGG73107.1"/>
    <property type="molecule type" value="Genomic_DNA"/>
</dbReference>
<sequence length="341" mass="34023">MRGFALLLVLFAGLSLAPAAHAVFYNDSNVIEIGDGLPPEPSEEDGGAGGTGGTAGEAGTGSSSEGGSSEGGSSSSGGGSSSVSQNGSTGGAAGGSPASGGFSSVPSDGSGEEESSSGAGGTEEDLINLLIATGALSGVESGGTAEEAGASDSSAGALGAGGSLGGFGSDSVLSVTVSGSKVREALRGKYDLQDILESWRSKASGKFGAREYGLIAASTALRDGNVEAVSFTASAFELTYRSRGYLLAIIPWSFPVRATIVPEAASATERVKLKLPWYRFFVRKFFTTDGLIRDIDAIVTQTVAAGSGEKGGTARVFEAVSDFLRRKVGTIQDSILLGTPS</sequence>
<keyword evidence="2" id="KW-0732">Signal</keyword>
<feature type="compositionally biased region" description="Gly residues" evidence="1">
    <location>
        <begin position="68"/>
        <end position="80"/>
    </location>
</feature>
<evidence type="ECO:0000313" key="3">
    <source>
        <dbReference type="EMBL" id="OGG73107.1"/>
    </source>
</evidence>
<dbReference type="AlphaFoldDB" id="A0A1F6EHN0"/>